<dbReference type="PANTHER" id="PTHR10974:SF1">
    <property type="entry name" value="FI08016P-RELATED"/>
    <property type="match status" value="1"/>
</dbReference>
<dbReference type="Proteomes" id="UP000092445">
    <property type="component" value="Unassembled WGS sequence"/>
</dbReference>
<dbReference type="InterPro" id="IPR017850">
    <property type="entry name" value="Alkaline_phosphatase_core_sf"/>
</dbReference>
<reference evidence="2" key="1">
    <citation type="submission" date="2014-03" db="EMBL/GenBank/DDBJ databases">
        <authorList>
            <person name="Aksoy S."/>
            <person name="Warren W."/>
            <person name="Wilson R.K."/>
        </authorList>
    </citation>
    <scope>NUCLEOTIDE SEQUENCE [LARGE SCALE GENOMIC DNA]</scope>
    <source>
        <strain evidence="2">IAEA</strain>
    </source>
</reference>
<reference evidence="1" key="2">
    <citation type="submission" date="2020-05" db="UniProtKB">
        <authorList>
            <consortium name="EnsemblMetazoa"/>
        </authorList>
    </citation>
    <scope>IDENTIFICATION</scope>
    <source>
        <strain evidence="1">IAEA</strain>
    </source>
</reference>
<proteinExistence type="predicted"/>
<name>A0A1A9ZN72_GLOPL</name>
<dbReference type="Pfam" id="PF02995">
    <property type="entry name" value="DUF229"/>
    <property type="match status" value="1"/>
</dbReference>
<dbReference type="PANTHER" id="PTHR10974">
    <property type="entry name" value="FI08016P-RELATED"/>
    <property type="match status" value="1"/>
</dbReference>
<dbReference type="Gene3D" id="3.40.720.10">
    <property type="entry name" value="Alkaline Phosphatase, subunit A"/>
    <property type="match status" value="1"/>
</dbReference>
<dbReference type="FunFam" id="3.40.720.10:FF:000017">
    <property type="entry name" value="Predicted protein"/>
    <property type="match status" value="1"/>
</dbReference>
<sequence length="622" mass="73085">MNLWMRNNLRLSYYLSKYSNTVDPVDIKSKSYFVDTPGCRLLALNVMSDQLRKHVKKHKQSDCGTPLLRISENGSQLWVNVDEKGLLKMYNVTKLEDIECLYYIFERRTDFRNIILDTVVFKLSYREPVELKKHIDLLRVECCHESLLIYRDCFYVLNHRELSDSMKGEDEKTNRLSVMILGIDALSHMNFLRQMPKTAEFIKQNLSHVEFFGYNKVDENTFPNLIPLLTGLKTKQLSEFCNISREMDDCPIIWKQFKEAGYKTAYGEDLQHLTLFQHNRAGFKKQPTDFYFRTFALEMSKFEWGRDGNTYACYGKRAPLEMLLDYVRNLVPFMQYNDFFSFFWTISLSHDYLNAPQFLDKPILNLLEFFDSTKILNKTAIFLMSDHGLRLGDYRLTHQGEMEDMEPLLIALLPKWFESKYPEAAKNMRINANRLTTHFDVYTTMLDLIDLEYITDVSIQNRIIELTKRSRMPRSISLFLPIPDRRTCSLADIPDTYCGCFDRISIPINESMVQFAAKFIVDEINQILEPHLTKCAKLKLQLIRHASLMSNAIRFNEYHPFRLQDVFVQLQTEPGCGIFEATVRNTAGRSILSDDITRINRYENQSYCVDDAKLKKFCRCKI</sequence>
<protein>
    <recommendedName>
        <fullName evidence="3">DUF229 domain-containing protein</fullName>
    </recommendedName>
</protein>
<dbReference type="AlphaFoldDB" id="A0A1A9ZN72"/>
<dbReference type="SUPFAM" id="SSF53649">
    <property type="entry name" value="Alkaline phosphatase-like"/>
    <property type="match status" value="1"/>
</dbReference>
<accession>A0A1A9ZN72</accession>
<keyword evidence="2" id="KW-1185">Reference proteome</keyword>
<dbReference type="InterPro" id="IPR004245">
    <property type="entry name" value="DUF229"/>
</dbReference>
<evidence type="ECO:0008006" key="3">
    <source>
        <dbReference type="Google" id="ProtNLM"/>
    </source>
</evidence>
<dbReference type="EnsemblMetazoa" id="GPAI019881-RA">
    <property type="protein sequence ID" value="GPAI019881-PA"/>
    <property type="gene ID" value="GPAI019881"/>
</dbReference>
<dbReference type="CDD" id="cd16021">
    <property type="entry name" value="ALP_like"/>
    <property type="match status" value="1"/>
</dbReference>
<dbReference type="STRING" id="7398.A0A1A9ZN72"/>
<organism evidence="1 2">
    <name type="scientific">Glossina pallidipes</name>
    <name type="common">Tsetse fly</name>
    <dbReference type="NCBI Taxonomy" id="7398"/>
    <lineage>
        <taxon>Eukaryota</taxon>
        <taxon>Metazoa</taxon>
        <taxon>Ecdysozoa</taxon>
        <taxon>Arthropoda</taxon>
        <taxon>Hexapoda</taxon>
        <taxon>Insecta</taxon>
        <taxon>Pterygota</taxon>
        <taxon>Neoptera</taxon>
        <taxon>Endopterygota</taxon>
        <taxon>Diptera</taxon>
        <taxon>Brachycera</taxon>
        <taxon>Muscomorpha</taxon>
        <taxon>Hippoboscoidea</taxon>
        <taxon>Glossinidae</taxon>
        <taxon>Glossina</taxon>
    </lineage>
</organism>
<dbReference type="VEuPathDB" id="VectorBase:GPAI019881"/>
<dbReference type="GO" id="GO:0005615">
    <property type="term" value="C:extracellular space"/>
    <property type="evidence" value="ECO:0007669"/>
    <property type="project" value="TreeGrafter"/>
</dbReference>
<evidence type="ECO:0000313" key="1">
    <source>
        <dbReference type="EnsemblMetazoa" id="GPAI019881-PA"/>
    </source>
</evidence>
<evidence type="ECO:0000313" key="2">
    <source>
        <dbReference type="Proteomes" id="UP000092445"/>
    </source>
</evidence>